<feature type="region of interest" description="Disordered" evidence="2">
    <location>
        <begin position="243"/>
        <end position="274"/>
    </location>
</feature>
<dbReference type="InterPro" id="IPR000270">
    <property type="entry name" value="PB1_dom"/>
</dbReference>
<dbReference type="PROSITE" id="PS51745">
    <property type="entry name" value="PB1"/>
    <property type="match status" value="1"/>
</dbReference>
<accession>A0A9I9DE81</accession>
<dbReference type="PANTHER" id="PTHR31066:SF68">
    <property type="entry name" value="SERINE_THREONINE-PROTEIN KINASE YAKA-RELATED"/>
    <property type="match status" value="1"/>
</dbReference>
<dbReference type="InterPro" id="IPR053198">
    <property type="entry name" value="Gynoecium_Dev_Regulator"/>
</dbReference>
<evidence type="ECO:0000256" key="2">
    <source>
        <dbReference type="SAM" id="MobiDB-lite"/>
    </source>
</evidence>
<dbReference type="SUPFAM" id="SSF54277">
    <property type="entry name" value="CAD &amp; PB1 domains"/>
    <property type="match status" value="1"/>
</dbReference>
<protein>
    <recommendedName>
        <fullName evidence="3">PB1 domain-containing protein</fullName>
    </recommendedName>
</protein>
<feature type="region of interest" description="Disordered" evidence="2">
    <location>
        <begin position="19"/>
        <end position="49"/>
    </location>
</feature>
<feature type="domain" description="PB1" evidence="3">
    <location>
        <begin position="56"/>
        <end position="160"/>
    </location>
</feature>
<dbReference type="AlphaFoldDB" id="A0A9I9DE81"/>
<proteinExistence type="predicted"/>
<organism evidence="4">
    <name type="scientific">Cucumis melo</name>
    <name type="common">Muskmelon</name>
    <dbReference type="NCBI Taxonomy" id="3656"/>
    <lineage>
        <taxon>Eukaryota</taxon>
        <taxon>Viridiplantae</taxon>
        <taxon>Streptophyta</taxon>
        <taxon>Embryophyta</taxon>
        <taxon>Tracheophyta</taxon>
        <taxon>Spermatophyta</taxon>
        <taxon>Magnoliopsida</taxon>
        <taxon>eudicotyledons</taxon>
        <taxon>Gunneridae</taxon>
        <taxon>Pentapetalae</taxon>
        <taxon>rosids</taxon>
        <taxon>fabids</taxon>
        <taxon>Cucurbitales</taxon>
        <taxon>Cucurbitaceae</taxon>
        <taxon>Benincaseae</taxon>
        <taxon>Cucumis</taxon>
    </lineage>
</organism>
<comment type="subunit">
    <text evidence="1">Homodimers and heterodimers.</text>
</comment>
<dbReference type="PANTHER" id="PTHR31066">
    <property type="entry name" value="OS05G0427100 PROTEIN-RELATED"/>
    <property type="match status" value="1"/>
</dbReference>
<feature type="compositionally biased region" description="Low complexity" evidence="2">
    <location>
        <begin position="260"/>
        <end position="272"/>
    </location>
</feature>
<feature type="compositionally biased region" description="Polar residues" evidence="2">
    <location>
        <begin position="31"/>
        <end position="40"/>
    </location>
</feature>
<name>A0A9I9DE81_CUCME</name>
<feature type="compositionally biased region" description="Low complexity" evidence="2">
    <location>
        <begin position="664"/>
        <end position="675"/>
    </location>
</feature>
<feature type="region of interest" description="Disordered" evidence="2">
    <location>
        <begin position="659"/>
        <end position="685"/>
    </location>
</feature>
<dbReference type="SMART" id="SM00666">
    <property type="entry name" value="PB1"/>
    <property type="match status" value="1"/>
</dbReference>
<dbReference type="EnsemblPlants" id="MELO3C017326.2.1">
    <property type="protein sequence ID" value="MELO3C017326.2.1"/>
    <property type="gene ID" value="MELO3C017326.2"/>
</dbReference>
<evidence type="ECO:0000313" key="4">
    <source>
        <dbReference type="EnsemblPlants" id="MELO3C017326.2.1"/>
    </source>
</evidence>
<evidence type="ECO:0000256" key="1">
    <source>
        <dbReference type="ARBA" id="ARBA00011726"/>
    </source>
</evidence>
<dbReference type="Pfam" id="PF00564">
    <property type="entry name" value="PB1"/>
    <property type="match status" value="1"/>
</dbReference>
<reference evidence="4" key="1">
    <citation type="submission" date="2023-03" db="UniProtKB">
        <authorList>
            <consortium name="EnsemblPlants"/>
        </authorList>
    </citation>
    <scope>IDENTIFICATION</scope>
</reference>
<evidence type="ECO:0000259" key="3">
    <source>
        <dbReference type="PROSITE" id="PS51745"/>
    </source>
</evidence>
<dbReference type="CDD" id="cd06410">
    <property type="entry name" value="PB1_UP2"/>
    <property type="match status" value="1"/>
</dbReference>
<dbReference type="InterPro" id="IPR053793">
    <property type="entry name" value="PB1-like"/>
</dbReference>
<dbReference type="Gramene" id="MELO3C017326.2.1">
    <property type="protein sequence ID" value="MELO3C017326.2.1"/>
    <property type="gene ID" value="MELO3C017326.2"/>
</dbReference>
<dbReference type="Gene3D" id="3.10.20.90">
    <property type="entry name" value="Phosphatidylinositol 3-kinase Catalytic Subunit, Chain A, domain 1"/>
    <property type="match status" value="1"/>
</dbReference>
<sequence>MDPSPPAIATTAAAANFAPNSMQHQQHHNYQDSIESSPRSHNADWDDPLPPVPGAKLRLMCSYGGHIIPRPHDKSLCYVGGDTRIVVVDRHSTLSDLCMRLSRTLLNGRPFTLKYQLPHEDLDSLISIATDEDLENMIEEYDRITMASPSKPLRIRLFLFFIKPETAASMGSLLDDAKHETWFVDALNNSAGMIPRGLSDSATMECMVNLDAVRTSDSCNDLENQGHDSLGHIDKQVVKISSSAQDVQSIPDSPAVENDSSFGSSSSVPSMSNLPPIRVRVEETEGRVQDPKVGLEEQFGQMNFGVPPIPTALAAAAATVPLGVISNQENANRVFLDDERPEQVGTVAFRKPPLPLQTLQNRGVASPVVSGGFGLPSPDSVASDSSIASANSQSKPIYFHDQIMRDNQVPATPITESDGFLTSQQVPIQHLHDPTYLLTSQLDQKQPQQFVHTATHYIHHHHPAAAAGHVPVQQYYHPIYTPTPSQQQLHHPIDQQYPVYLMPITQTQPTYNMSVQSSPAETPLAVPNRQASASPAIVSSSIVYNDSSQPSLYPQKVTAAMPEMAANVYRTAVTSNPPPLLQVPHNQFQQPYVGLPQMNYPSQSLAVAPAPTPSGTANYGFDYTNAPPQNIPATPMASQYQTMTQAAAAALSDASRQLPVDGTQQQQNMNNSSNSIPVAVSYALN</sequence>